<reference evidence="2 3" key="1">
    <citation type="submission" date="2019-03" db="EMBL/GenBank/DDBJ databases">
        <title>Draft genome sequences of novel Actinobacteria.</title>
        <authorList>
            <person name="Sahin N."/>
            <person name="Ay H."/>
            <person name="Saygin H."/>
        </authorList>
    </citation>
    <scope>NUCLEOTIDE SEQUENCE [LARGE SCALE GENOMIC DNA]</scope>
    <source>
        <strain evidence="2 3">H3C3</strain>
    </source>
</reference>
<comment type="caution">
    <text evidence="2">The sequence shown here is derived from an EMBL/GenBank/DDBJ whole genome shotgun (WGS) entry which is preliminary data.</text>
</comment>
<accession>A0A4V2YZ39</accession>
<dbReference type="AlphaFoldDB" id="A0A4V2YZ39"/>
<proteinExistence type="predicted"/>
<feature type="region of interest" description="Disordered" evidence="1">
    <location>
        <begin position="252"/>
        <end position="273"/>
    </location>
</feature>
<dbReference type="Proteomes" id="UP000294513">
    <property type="component" value="Unassembled WGS sequence"/>
</dbReference>
<evidence type="ECO:0008006" key="4">
    <source>
        <dbReference type="Google" id="ProtNLM"/>
    </source>
</evidence>
<keyword evidence="3" id="KW-1185">Reference proteome</keyword>
<dbReference type="OrthoDB" id="9813876at2"/>
<evidence type="ECO:0000313" key="2">
    <source>
        <dbReference type="EMBL" id="TDD95477.1"/>
    </source>
</evidence>
<feature type="compositionally biased region" description="Polar residues" evidence="1">
    <location>
        <begin position="263"/>
        <end position="273"/>
    </location>
</feature>
<name>A0A4V2YZ39_9ACTN</name>
<dbReference type="EMBL" id="SMKU01000011">
    <property type="protein sequence ID" value="TDD95477.1"/>
    <property type="molecule type" value="Genomic_DNA"/>
</dbReference>
<evidence type="ECO:0000256" key="1">
    <source>
        <dbReference type="SAM" id="MobiDB-lite"/>
    </source>
</evidence>
<protein>
    <recommendedName>
        <fullName evidence="4">Glycosyl transferase</fullName>
    </recommendedName>
</protein>
<gene>
    <name evidence="2" type="ORF">E1298_04925</name>
</gene>
<evidence type="ECO:0000313" key="3">
    <source>
        <dbReference type="Proteomes" id="UP000294513"/>
    </source>
</evidence>
<sequence>MIVCYARGGGLGHLTRLRAVLHTLGWGGEVTVLSGSPFAADARIAGGWRVLAPSDPVRTLAELEPDELIVDAFPAGLKGELTAVPAGTRVTHLARLLRWDAYLPLLPAVPPRFDRTFVLEPLDPAHGSYLRSVSDEIAPLDLTDPPSAPIDVDGWLIVHGGPDAEIRELVAYARDMAALEGVRPPMTLVSPRRPDGLPAGIAHRDAYPACPPGPRVERIVTAAGFNAVRQFAPWRDRHRMLPFPRALDDQFTRAKRARDPALGSTSRFRSTSR</sequence>
<organism evidence="2 3">
    <name type="scientific">Actinomadura rubrisoli</name>
    <dbReference type="NCBI Taxonomy" id="2530368"/>
    <lineage>
        <taxon>Bacteria</taxon>
        <taxon>Bacillati</taxon>
        <taxon>Actinomycetota</taxon>
        <taxon>Actinomycetes</taxon>
        <taxon>Streptosporangiales</taxon>
        <taxon>Thermomonosporaceae</taxon>
        <taxon>Actinomadura</taxon>
    </lineage>
</organism>